<dbReference type="Gene3D" id="2.40.50.180">
    <property type="entry name" value="CheA-289, Domain 4"/>
    <property type="match status" value="1"/>
</dbReference>
<dbReference type="InterPro" id="IPR002545">
    <property type="entry name" value="CheW-lke_dom"/>
</dbReference>
<accession>A0A934TX26</accession>
<sequence length="187" mass="19608">MNNAGPTAAPLLLPSVALALPPVTQGAARHSEPRADGGYQARQGFRVGDLALMVRYEDGSELTAMPRLVHLPNTPAWCLGMANLHGLLVPVFDLGGWVGLNTALEGSRMLLVLSHGADAAGVAIDGLPQRLRWTPDQQADASTAPARLAPHVRGAALIEGVLWFDIDRTALLDAFEASLAGLTTTGH</sequence>
<dbReference type="EMBL" id="JAEPWM010000011">
    <property type="protein sequence ID" value="MBK6008701.1"/>
    <property type="molecule type" value="Genomic_DNA"/>
</dbReference>
<proteinExistence type="predicted"/>
<dbReference type="RefSeq" id="WP_201176458.1">
    <property type="nucleotide sequence ID" value="NZ_JAEPWM010000011.1"/>
</dbReference>
<feature type="signal peptide" evidence="1">
    <location>
        <begin position="1"/>
        <end position="19"/>
    </location>
</feature>
<dbReference type="InterPro" id="IPR036061">
    <property type="entry name" value="CheW-like_dom_sf"/>
</dbReference>
<comment type="caution">
    <text evidence="3">The sequence shown here is derived from an EMBL/GenBank/DDBJ whole genome shotgun (WGS) entry which is preliminary data.</text>
</comment>
<dbReference type="SUPFAM" id="SSF50341">
    <property type="entry name" value="CheW-like"/>
    <property type="match status" value="1"/>
</dbReference>
<evidence type="ECO:0000313" key="4">
    <source>
        <dbReference type="Proteomes" id="UP000630528"/>
    </source>
</evidence>
<organism evidence="3 4">
    <name type="scientific">Ramlibacter ginsenosidimutans</name>
    <dbReference type="NCBI Taxonomy" id="502333"/>
    <lineage>
        <taxon>Bacteria</taxon>
        <taxon>Pseudomonadati</taxon>
        <taxon>Pseudomonadota</taxon>
        <taxon>Betaproteobacteria</taxon>
        <taxon>Burkholderiales</taxon>
        <taxon>Comamonadaceae</taxon>
        <taxon>Ramlibacter</taxon>
    </lineage>
</organism>
<dbReference type="SMART" id="SM00260">
    <property type="entry name" value="CheW"/>
    <property type="match status" value="1"/>
</dbReference>
<name>A0A934TX26_9BURK</name>
<reference evidence="3" key="2">
    <citation type="submission" date="2021-01" db="EMBL/GenBank/DDBJ databases">
        <authorList>
            <person name="Kang M."/>
        </authorList>
    </citation>
    <scope>NUCLEOTIDE SEQUENCE</scope>
    <source>
        <strain evidence="3">KACC 17527</strain>
    </source>
</reference>
<evidence type="ECO:0000259" key="2">
    <source>
        <dbReference type="PROSITE" id="PS50851"/>
    </source>
</evidence>
<evidence type="ECO:0000256" key="1">
    <source>
        <dbReference type="SAM" id="SignalP"/>
    </source>
</evidence>
<protein>
    <submittedName>
        <fullName evidence="3">Chemotaxis protein CheW</fullName>
    </submittedName>
</protein>
<dbReference type="Pfam" id="PF01584">
    <property type="entry name" value="CheW"/>
    <property type="match status" value="1"/>
</dbReference>
<dbReference type="GO" id="GO:0007165">
    <property type="term" value="P:signal transduction"/>
    <property type="evidence" value="ECO:0007669"/>
    <property type="project" value="InterPro"/>
</dbReference>
<dbReference type="AlphaFoldDB" id="A0A934TX26"/>
<gene>
    <name evidence="3" type="ORF">JJB11_21590</name>
</gene>
<reference evidence="3" key="1">
    <citation type="journal article" date="2012" name="J. Microbiol. Biotechnol.">
        <title>Ramlibacter ginsenosidimutans sp. nov., with ginsenoside-converting activity.</title>
        <authorList>
            <person name="Wang L."/>
            <person name="An D.S."/>
            <person name="Kim S.G."/>
            <person name="Jin F.X."/>
            <person name="Kim S.C."/>
            <person name="Lee S.T."/>
            <person name="Im W.T."/>
        </authorList>
    </citation>
    <scope>NUCLEOTIDE SEQUENCE</scope>
    <source>
        <strain evidence="3">KACC 17527</strain>
    </source>
</reference>
<feature type="chain" id="PRO_5036680400" evidence="1">
    <location>
        <begin position="20"/>
        <end position="187"/>
    </location>
</feature>
<dbReference type="Proteomes" id="UP000630528">
    <property type="component" value="Unassembled WGS sequence"/>
</dbReference>
<dbReference type="PROSITE" id="PS50851">
    <property type="entry name" value="CHEW"/>
    <property type="match status" value="1"/>
</dbReference>
<keyword evidence="4" id="KW-1185">Reference proteome</keyword>
<dbReference type="GO" id="GO:0006935">
    <property type="term" value="P:chemotaxis"/>
    <property type="evidence" value="ECO:0007669"/>
    <property type="project" value="InterPro"/>
</dbReference>
<evidence type="ECO:0000313" key="3">
    <source>
        <dbReference type="EMBL" id="MBK6008701.1"/>
    </source>
</evidence>
<feature type="domain" description="CheW-like" evidence="2">
    <location>
        <begin position="39"/>
        <end position="177"/>
    </location>
</feature>
<keyword evidence="1" id="KW-0732">Signal</keyword>